<comment type="similarity">
    <text evidence="1">Belongs to the ABC transporter superfamily.</text>
</comment>
<dbReference type="PROSITE" id="PS50893">
    <property type="entry name" value="ABC_TRANSPORTER_2"/>
    <property type="match status" value="1"/>
</dbReference>
<dbReference type="AlphaFoldDB" id="A0A2R6Y0M1"/>
<name>A0A2R6Y0M1_9BACL</name>
<dbReference type="InterPro" id="IPR003439">
    <property type="entry name" value="ABC_transporter-like_ATP-bd"/>
</dbReference>
<organism evidence="6 7">
    <name type="scientific">Candidatus Carbonibacillus altaicus</name>
    <dbReference type="NCBI Taxonomy" id="2163959"/>
    <lineage>
        <taxon>Bacteria</taxon>
        <taxon>Bacillati</taxon>
        <taxon>Bacillota</taxon>
        <taxon>Bacilli</taxon>
        <taxon>Bacillales</taxon>
        <taxon>Candidatus Carbonibacillus</taxon>
    </lineage>
</organism>
<dbReference type="Proteomes" id="UP000244338">
    <property type="component" value="Unassembled WGS sequence"/>
</dbReference>
<dbReference type="InterPro" id="IPR050763">
    <property type="entry name" value="ABC_transporter_ATP-binding"/>
</dbReference>
<protein>
    <submittedName>
        <fullName evidence="6">ABC transporter, ATP-binding protein</fullName>
    </submittedName>
</protein>
<dbReference type="PROSITE" id="PS00211">
    <property type="entry name" value="ABC_TRANSPORTER_1"/>
    <property type="match status" value="1"/>
</dbReference>
<dbReference type="Pfam" id="PF00005">
    <property type="entry name" value="ABC_tran"/>
    <property type="match status" value="1"/>
</dbReference>
<evidence type="ECO:0000256" key="4">
    <source>
        <dbReference type="ARBA" id="ARBA00022840"/>
    </source>
</evidence>
<evidence type="ECO:0000256" key="3">
    <source>
        <dbReference type="ARBA" id="ARBA00022741"/>
    </source>
</evidence>
<dbReference type="GO" id="GO:0005524">
    <property type="term" value="F:ATP binding"/>
    <property type="evidence" value="ECO:0007669"/>
    <property type="project" value="UniProtKB-KW"/>
</dbReference>
<accession>A0A2R6Y0M1</accession>
<evidence type="ECO:0000313" key="6">
    <source>
        <dbReference type="EMBL" id="PTQ56223.1"/>
    </source>
</evidence>
<dbReference type="InterPro" id="IPR017871">
    <property type="entry name" value="ABC_transporter-like_CS"/>
</dbReference>
<dbReference type="InterPro" id="IPR027417">
    <property type="entry name" value="P-loop_NTPase"/>
</dbReference>
<dbReference type="PANTHER" id="PTHR42711">
    <property type="entry name" value="ABC TRANSPORTER ATP-BINDING PROTEIN"/>
    <property type="match status" value="1"/>
</dbReference>
<evidence type="ECO:0000256" key="2">
    <source>
        <dbReference type="ARBA" id="ARBA00022448"/>
    </source>
</evidence>
<dbReference type="EMBL" id="PEBX01000038">
    <property type="protein sequence ID" value="PTQ56223.1"/>
    <property type="molecule type" value="Genomic_DNA"/>
</dbReference>
<feature type="domain" description="ABC transporter" evidence="5">
    <location>
        <begin position="3"/>
        <end position="230"/>
    </location>
</feature>
<dbReference type="SMART" id="SM00382">
    <property type="entry name" value="AAA"/>
    <property type="match status" value="1"/>
</dbReference>
<dbReference type="InterPro" id="IPR025302">
    <property type="entry name" value="DrrA1/2-like_C"/>
</dbReference>
<dbReference type="Gene3D" id="3.40.50.300">
    <property type="entry name" value="P-loop containing nucleotide triphosphate hydrolases"/>
    <property type="match status" value="1"/>
</dbReference>
<reference evidence="7" key="1">
    <citation type="journal article" date="2018" name="Sci. Rep.">
        <title>Lignite coal burning seam in the remote Altai Mountains harbors a hydrogen-driven thermophilic microbial community.</title>
        <authorList>
            <person name="Kadnikov V.V."/>
            <person name="Mardanov A.V."/>
            <person name="Ivasenko D.A."/>
            <person name="Antsiferov D.V."/>
            <person name="Beletsky A.V."/>
            <person name="Karnachuk O.V."/>
            <person name="Ravin N.V."/>
        </authorList>
    </citation>
    <scope>NUCLEOTIDE SEQUENCE [LARGE SCALE GENOMIC DNA]</scope>
</reference>
<comment type="caution">
    <text evidence="6">The sequence shown here is derived from an EMBL/GenBank/DDBJ whole genome shotgun (WGS) entry which is preliminary data.</text>
</comment>
<dbReference type="SUPFAM" id="SSF52540">
    <property type="entry name" value="P-loop containing nucleoside triphosphate hydrolases"/>
    <property type="match status" value="1"/>
</dbReference>
<dbReference type="GO" id="GO:0016887">
    <property type="term" value="F:ATP hydrolysis activity"/>
    <property type="evidence" value="ECO:0007669"/>
    <property type="project" value="InterPro"/>
</dbReference>
<evidence type="ECO:0000313" key="7">
    <source>
        <dbReference type="Proteomes" id="UP000244338"/>
    </source>
</evidence>
<sequence>MSLVVQDVVKSFGAVRAVDALSFEAKPGKIFGLLGANGAGKTTTLRMILGIIDPDQGALTWQNRPLSRDVRRRIGYLPEERGLDDKMKVEDVLVYLGQLKGLPGRAARSSVRAWLERLGLSAVRQKKVKSLSKGNQQKVQFIAAVLHDPEIIIFDEPFSGFDPVNVELIREEMIRLKAEGKTILLSSHRMDQVETLVDELVLLRRGKVARRGTMRALKAAVPVKRYVLELDVDEDQAASGAESGGKVAWHSDLSKRLDRPGVRWVETEERLVFEVETETLAQKVLASALDLGHVRAFYRVEPTLHEIFVAAMREEEGIGVERNDA</sequence>
<evidence type="ECO:0000259" key="5">
    <source>
        <dbReference type="PROSITE" id="PS50893"/>
    </source>
</evidence>
<dbReference type="PANTHER" id="PTHR42711:SF5">
    <property type="entry name" value="ABC TRANSPORTER ATP-BINDING PROTEIN NATA"/>
    <property type="match status" value="1"/>
</dbReference>
<dbReference type="InterPro" id="IPR003593">
    <property type="entry name" value="AAA+_ATPase"/>
</dbReference>
<gene>
    <name evidence="6" type="ORF">BSOLF_0563</name>
</gene>
<evidence type="ECO:0000256" key="1">
    <source>
        <dbReference type="ARBA" id="ARBA00005417"/>
    </source>
</evidence>
<keyword evidence="4 6" id="KW-0067">ATP-binding</keyword>
<dbReference type="Pfam" id="PF13732">
    <property type="entry name" value="DrrA1-3_C"/>
    <property type="match status" value="1"/>
</dbReference>
<keyword evidence="2" id="KW-0813">Transport</keyword>
<keyword evidence="3" id="KW-0547">Nucleotide-binding</keyword>
<proteinExistence type="inferred from homology"/>